<name>A0A1R3KZE2_9ROSI</name>
<dbReference type="AlphaFoldDB" id="A0A1R3KZE2"/>
<evidence type="ECO:0000313" key="3">
    <source>
        <dbReference type="Proteomes" id="UP000187203"/>
    </source>
</evidence>
<comment type="caution">
    <text evidence="2">The sequence shown here is derived from an EMBL/GenBank/DDBJ whole genome shotgun (WGS) entry which is preliminary data.</text>
</comment>
<keyword evidence="3" id="KW-1185">Reference proteome</keyword>
<sequence>MALLVGIALAGVEETLLLVDLATEAAHHAITLDGFRGHMGDIAHRDLNLLALLAEFLAGPADHEGDQRQDGDHHQGQPPVHQQQRAEQEDHGHAFADHHLDRIGGSTGDHGHVEGDARDQVPGVVVVEVAVRQHQQLVEQFHTQVVHQAQGNLGQEVVAEERAQALPRGDQDDQQRHRLQQLQVAQVGDVGEQHRFGVAQPIDEVFEDARQHRLGRGKDHETDDAQQENADIGFHIAQQPEVDLQAGGVIFGTPPWQHHRKAELQGCVGEPVSYPMNRRHHAWCYRIIFGIIAGHFARQTTRPYSCNARGSTRSTSTS</sequence>
<reference evidence="3" key="1">
    <citation type="submission" date="2013-09" db="EMBL/GenBank/DDBJ databases">
        <title>Corchorus olitorius genome sequencing.</title>
        <authorList>
            <person name="Alam M."/>
            <person name="Haque M.S."/>
            <person name="Islam M.S."/>
            <person name="Emdad E.M."/>
            <person name="Islam M.M."/>
            <person name="Ahmed B."/>
            <person name="Halim A."/>
            <person name="Hossen Q.M.M."/>
            <person name="Hossain M.Z."/>
            <person name="Ahmed R."/>
            <person name="Khan M.M."/>
            <person name="Islam R."/>
            <person name="Rashid M.M."/>
            <person name="Khan S.A."/>
            <person name="Rahman M.S."/>
            <person name="Alam M."/>
            <person name="Yahiya A.S."/>
            <person name="Khan M.S."/>
            <person name="Azam M.S."/>
            <person name="Haque T."/>
            <person name="Lashkar M.Z.H."/>
            <person name="Akhand A.I."/>
            <person name="Morshed G."/>
            <person name="Roy S."/>
            <person name="Uddin K.S."/>
            <person name="Rabeya T."/>
            <person name="Hossain A.S."/>
            <person name="Chowdhury A."/>
            <person name="Snigdha A.R."/>
            <person name="Mortoza M.S."/>
            <person name="Matin S.A."/>
            <person name="Hoque S.M.E."/>
            <person name="Islam M.K."/>
            <person name="Roy D.K."/>
            <person name="Haider R."/>
            <person name="Moosa M.M."/>
            <person name="Elias S.M."/>
            <person name="Hasan A.M."/>
            <person name="Jahan S."/>
            <person name="Shafiuddin M."/>
            <person name="Mahmood N."/>
            <person name="Shommy N.S."/>
        </authorList>
    </citation>
    <scope>NUCLEOTIDE SEQUENCE [LARGE SCALE GENOMIC DNA]</scope>
    <source>
        <strain evidence="3">cv. O-4</strain>
    </source>
</reference>
<accession>A0A1R3KZE2</accession>
<dbReference type="EMBL" id="AWUE01009438">
    <property type="protein sequence ID" value="OMP12389.1"/>
    <property type="molecule type" value="Genomic_DNA"/>
</dbReference>
<evidence type="ECO:0000256" key="1">
    <source>
        <dbReference type="SAM" id="MobiDB-lite"/>
    </source>
</evidence>
<protein>
    <submittedName>
        <fullName evidence="2">Uncharacterized protein</fullName>
    </submittedName>
</protein>
<feature type="region of interest" description="Disordered" evidence="1">
    <location>
        <begin position="61"/>
        <end position="91"/>
    </location>
</feature>
<evidence type="ECO:0000313" key="2">
    <source>
        <dbReference type="EMBL" id="OMP12389.1"/>
    </source>
</evidence>
<gene>
    <name evidence="2" type="ORF">COLO4_03259</name>
</gene>
<feature type="compositionally biased region" description="Basic and acidic residues" evidence="1">
    <location>
        <begin position="61"/>
        <end position="75"/>
    </location>
</feature>
<dbReference type="Proteomes" id="UP000187203">
    <property type="component" value="Unassembled WGS sequence"/>
</dbReference>
<organism evidence="2 3">
    <name type="scientific">Corchorus olitorius</name>
    <dbReference type="NCBI Taxonomy" id="93759"/>
    <lineage>
        <taxon>Eukaryota</taxon>
        <taxon>Viridiplantae</taxon>
        <taxon>Streptophyta</taxon>
        <taxon>Embryophyta</taxon>
        <taxon>Tracheophyta</taxon>
        <taxon>Spermatophyta</taxon>
        <taxon>Magnoliopsida</taxon>
        <taxon>eudicotyledons</taxon>
        <taxon>Gunneridae</taxon>
        <taxon>Pentapetalae</taxon>
        <taxon>rosids</taxon>
        <taxon>malvids</taxon>
        <taxon>Malvales</taxon>
        <taxon>Malvaceae</taxon>
        <taxon>Grewioideae</taxon>
        <taxon>Apeibeae</taxon>
        <taxon>Corchorus</taxon>
    </lineage>
</organism>
<proteinExistence type="predicted"/>